<evidence type="ECO:0000313" key="2">
    <source>
        <dbReference type="Proteomes" id="UP000789759"/>
    </source>
</evidence>
<name>A0A9N9NJ07_9GLOM</name>
<comment type="caution">
    <text evidence="1">The sequence shown here is derived from an EMBL/GenBank/DDBJ whole genome shotgun (WGS) entry which is preliminary data.</text>
</comment>
<accession>A0A9N9NJ07</accession>
<keyword evidence="2" id="KW-1185">Reference proteome</keyword>
<dbReference type="EMBL" id="CAJVQA010016335">
    <property type="protein sequence ID" value="CAG8742384.1"/>
    <property type="molecule type" value="Genomic_DNA"/>
</dbReference>
<protein>
    <submittedName>
        <fullName evidence="1">5443_t:CDS:1</fullName>
    </submittedName>
</protein>
<evidence type="ECO:0000313" key="1">
    <source>
        <dbReference type="EMBL" id="CAG8742384.1"/>
    </source>
</evidence>
<dbReference type="AlphaFoldDB" id="A0A9N9NJ07"/>
<proteinExistence type="predicted"/>
<feature type="non-terminal residue" evidence="1">
    <location>
        <position position="40"/>
    </location>
</feature>
<dbReference type="Proteomes" id="UP000789759">
    <property type="component" value="Unassembled WGS sequence"/>
</dbReference>
<sequence>MARDYLVITATSIPVEQIFSRRTDLISVKRCSLSADSIDA</sequence>
<gene>
    <name evidence="1" type="ORF">CPELLU_LOCUS14164</name>
</gene>
<reference evidence="1" key="1">
    <citation type="submission" date="2021-06" db="EMBL/GenBank/DDBJ databases">
        <authorList>
            <person name="Kallberg Y."/>
            <person name="Tangrot J."/>
            <person name="Rosling A."/>
        </authorList>
    </citation>
    <scope>NUCLEOTIDE SEQUENCE</scope>
    <source>
        <strain evidence="1">FL966</strain>
    </source>
</reference>
<organism evidence="1 2">
    <name type="scientific">Cetraspora pellucida</name>
    <dbReference type="NCBI Taxonomy" id="1433469"/>
    <lineage>
        <taxon>Eukaryota</taxon>
        <taxon>Fungi</taxon>
        <taxon>Fungi incertae sedis</taxon>
        <taxon>Mucoromycota</taxon>
        <taxon>Glomeromycotina</taxon>
        <taxon>Glomeromycetes</taxon>
        <taxon>Diversisporales</taxon>
        <taxon>Gigasporaceae</taxon>
        <taxon>Cetraspora</taxon>
    </lineage>
</organism>
<dbReference type="OrthoDB" id="2381924at2759"/>